<gene>
    <name evidence="1" type="ORF">DMH04_42300</name>
</gene>
<organism evidence="1 2">
    <name type="scientific">Kibdelosporangium aridum</name>
    <dbReference type="NCBI Taxonomy" id="2030"/>
    <lineage>
        <taxon>Bacteria</taxon>
        <taxon>Bacillati</taxon>
        <taxon>Actinomycetota</taxon>
        <taxon>Actinomycetes</taxon>
        <taxon>Pseudonocardiales</taxon>
        <taxon>Pseudonocardiaceae</taxon>
        <taxon>Kibdelosporangium</taxon>
    </lineage>
</organism>
<reference evidence="1 2" key="1">
    <citation type="submission" date="2018-05" db="EMBL/GenBank/DDBJ databases">
        <title>Evolution of GPA BGCs.</title>
        <authorList>
            <person name="Waglechner N."/>
            <person name="Wright G.D."/>
        </authorList>
    </citation>
    <scope>NUCLEOTIDE SEQUENCE [LARGE SCALE GENOMIC DNA]</scope>
    <source>
        <strain evidence="1 2">A82846</strain>
    </source>
</reference>
<protein>
    <submittedName>
        <fullName evidence="1">Uncharacterized protein</fullName>
    </submittedName>
</protein>
<proteinExistence type="predicted"/>
<name>A0A428YTA3_KIBAR</name>
<evidence type="ECO:0000313" key="2">
    <source>
        <dbReference type="Proteomes" id="UP000287547"/>
    </source>
</evidence>
<accession>A0A428YTA3</accession>
<dbReference type="EMBL" id="QHKI01000059">
    <property type="protein sequence ID" value="RSM72614.1"/>
    <property type="molecule type" value="Genomic_DNA"/>
</dbReference>
<dbReference type="Proteomes" id="UP000287547">
    <property type="component" value="Unassembled WGS sequence"/>
</dbReference>
<sequence>MTCTSSPVGTLVSMVRRKARNWLLPVAPSHRADDLAGGDSRGGEQAGGAVPDVVEALSFGHTRTHRQHGRGAVQRWDPGLLLVHA</sequence>
<dbReference type="AlphaFoldDB" id="A0A428YTA3"/>
<evidence type="ECO:0000313" key="1">
    <source>
        <dbReference type="EMBL" id="RSM72614.1"/>
    </source>
</evidence>
<comment type="caution">
    <text evidence="1">The sequence shown here is derived from an EMBL/GenBank/DDBJ whole genome shotgun (WGS) entry which is preliminary data.</text>
</comment>